<feature type="compositionally biased region" description="Basic residues" evidence="1">
    <location>
        <begin position="36"/>
        <end position="46"/>
    </location>
</feature>
<protein>
    <submittedName>
        <fullName evidence="2">Uncharacterized protein</fullName>
    </submittedName>
</protein>
<proteinExistence type="predicted"/>
<comment type="caution">
    <text evidence="2">The sequence shown here is derived from an EMBL/GenBank/DDBJ whole genome shotgun (WGS) entry which is preliminary data.</text>
</comment>
<feature type="compositionally biased region" description="Basic and acidic residues" evidence="1">
    <location>
        <begin position="47"/>
        <end position="60"/>
    </location>
</feature>
<dbReference type="Proteomes" id="UP000297527">
    <property type="component" value="Unassembled WGS sequence"/>
</dbReference>
<gene>
    <name evidence="2" type="ORF">BCON_0378g00030</name>
</gene>
<keyword evidence="3" id="KW-1185">Reference proteome</keyword>
<evidence type="ECO:0000313" key="2">
    <source>
        <dbReference type="EMBL" id="TGO45612.1"/>
    </source>
</evidence>
<feature type="region of interest" description="Disordered" evidence="1">
    <location>
        <begin position="1"/>
        <end position="70"/>
    </location>
</feature>
<accession>A0A4Z1HE17</accession>
<evidence type="ECO:0000256" key="1">
    <source>
        <dbReference type="SAM" id="MobiDB-lite"/>
    </source>
</evidence>
<dbReference type="AlphaFoldDB" id="A0A4Z1HE17"/>
<evidence type="ECO:0000313" key="3">
    <source>
        <dbReference type="Proteomes" id="UP000297527"/>
    </source>
</evidence>
<sequence>MRNPRSHNPSKQNYLNNITQRANSAIERNDGTKTSHMPRLRRTKNSLKKEYRLLSKKEDGQLQGAGSGER</sequence>
<feature type="compositionally biased region" description="Polar residues" evidence="1">
    <location>
        <begin position="1"/>
        <end position="23"/>
    </location>
</feature>
<name>A0A4Z1HE17_9HELO</name>
<organism evidence="2 3">
    <name type="scientific">Botryotinia convoluta</name>
    <dbReference type="NCBI Taxonomy" id="54673"/>
    <lineage>
        <taxon>Eukaryota</taxon>
        <taxon>Fungi</taxon>
        <taxon>Dikarya</taxon>
        <taxon>Ascomycota</taxon>
        <taxon>Pezizomycotina</taxon>
        <taxon>Leotiomycetes</taxon>
        <taxon>Helotiales</taxon>
        <taxon>Sclerotiniaceae</taxon>
        <taxon>Botryotinia</taxon>
    </lineage>
</organism>
<dbReference type="EMBL" id="PQXN01000376">
    <property type="protein sequence ID" value="TGO45612.1"/>
    <property type="molecule type" value="Genomic_DNA"/>
</dbReference>
<reference evidence="2 3" key="1">
    <citation type="submission" date="2017-12" db="EMBL/GenBank/DDBJ databases">
        <title>Comparative genomics of Botrytis spp.</title>
        <authorList>
            <person name="Valero-Jimenez C.A."/>
            <person name="Tapia P."/>
            <person name="Veloso J."/>
            <person name="Silva-Moreno E."/>
            <person name="Staats M."/>
            <person name="Valdes J.H."/>
            <person name="Van Kan J.A.L."/>
        </authorList>
    </citation>
    <scope>NUCLEOTIDE SEQUENCE [LARGE SCALE GENOMIC DNA]</scope>
    <source>
        <strain evidence="2 3">MUCL11595</strain>
    </source>
</reference>